<reference evidence="1 2" key="1">
    <citation type="submission" date="2019-05" db="EMBL/GenBank/DDBJ databases">
        <title>Another draft genome of Portunus trituberculatus and its Hox gene families provides insights of decapod evolution.</title>
        <authorList>
            <person name="Jeong J.-H."/>
            <person name="Song I."/>
            <person name="Kim S."/>
            <person name="Choi T."/>
            <person name="Kim D."/>
            <person name="Ryu S."/>
            <person name="Kim W."/>
        </authorList>
    </citation>
    <scope>NUCLEOTIDE SEQUENCE [LARGE SCALE GENOMIC DNA]</scope>
    <source>
        <tissue evidence="1">Muscle</tissue>
    </source>
</reference>
<protein>
    <submittedName>
        <fullName evidence="1">Uncharacterized protein</fullName>
    </submittedName>
</protein>
<dbReference type="Proteomes" id="UP000324222">
    <property type="component" value="Unassembled WGS sequence"/>
</dbReference>
<name>A0A5B7E9R5_PORTR</name>
<evidence type="ECO:0000313" key="1">
    <source>
        <dbReference type="EMBL" id="MPC30861.1"/>
    </source>
</evidence>
<sequence length="47" mass="5421">MVSTLQRLLHEACVLSQEVFKDMVTTHLLTPSVPGRYFIFILVTTVW</sequence>
<comment type="caution">
    <text evidence="1">The sequence shown here is derived from an EMBL/GenBank/DDBJ whole genome shotgun (WGS) entry which is preliminary data.</text>
</comment>
<organism evidence="1 2">
    <name type="scientific">Portunus trituberculatus</name>
    <name type="common">Swimming crab</name>
    <name type="synonym">Neptunus trituberculatus</name>
    <dbReference type="NCBI Taxonomy" id="210409"/>
    <lineage>
        <taxon>Eukaryota</taxon>
        <taxon>Metazoa</taxon>
        <taxon>Ecdysozoa</taxon>
        <taxon>Arthropoda</taxon>
        <taxon>Crustacea</taxon>
        <taxon>Multicrustacea</taxon>
        <taxon>Malacostraca</taxon>
        <taxon>Eumalacostraca</taxon>
        <taxon>Eucarida</taxon>
        <taxon>Decapoda</taxon>
        <taxon>Pleocyemata</taxon>
        <taxon>Brachyura</taxon>
        <taxon>Eubrachyura</taxon>
        <taxon>Portunoidea</taxon>
        <taxon>Portunidae</taxon>
        <taxon>Portuninae</taxon>
        <taxon>Portunus</taxon>
    </lineage>
</organism>
<evidence type="ECO:0000313" key="2">
    <source>
        <dbReference type="Proteomes" id="UP000324222"/>
    </source>
</evidence>
<dbReference type="EMBL" id="VSRR010002330">
    <property type="protein sequence ID" value="MPC30861.1"/>
    <property type="molecule type" value="Genomic_DNA"/>
</dbReference>
<proteinExistence type="predicted"/>
<accession>A0A5B7E9R5</accession>
<gene>
    <name evidence="1" type="ORF">E2C01_024132</name>
</gene>
<dbReference type="AlphaFoldDB" id="A0A5B7E9R5"/>
<keyword evidence="2" id="KW-1185">Reference proteome</keyword>